<sequence length="118" mass="12823">MTEIKGSSDCGNSPKNSFVQHIAISLETNAITPSDVSDEVVWHGMTTEPLRGRSAIDRELEGRPQPTLIVVEHAISHGKVGAASGMATYENGRDRRFSHFFEFTNAKANCVASIKSYG</sequence>
<proteinExistence type="predicted"/>
<protein>
    <recommendedName>
        <fullName evidence="3">Nuclear transport factor 2 family protein</fullName>
    </recommendedName>
</protein>
<dbReference type="OrthoDB" id="6692273at2"/>
<dbReference type="Proteomes" id="UP000201613">
    <property type="component" value="Unassembled WGS sequence"/>
</dbReference>
<name>A0A238L9M8_9RHOB</name>
<dbReference type="AlphaFoldDB" id="A0A238L9M8"/>
<reference evidence="2" key="1">
    <citation type="submission" date="2017-05" db="EMBL/GenBank/DDBJ databases">
        <authorList>
            <person name="Rodrigo-Torres L."/>
            <person name="Arahal R. D."/>
            <person name="Lucena T."/>
        </authorList>
    </citation>
    <scope>NUCLEOTIDE SEQUENCE [LARGE SCALE GENOMIC DNA]</scope>
    <source>
        <strain evidence="2">CECT 8899</strain>
    </source>
</reference>
<dbReference type="EMBL" id="FXZK01000001">
    <property type="protein sequence ID" value="SMY06114.1"/>
    <property type="molecule type" value="Genomic_DNA"/>
</dbReference>
<keyword evidence="2" id="KW-1185">Reference proteome</keyword>
<evidence type="ECO:0000313" key="1">
    <source>
        <dbReference type="EMBL" id="SMY06114.1"/>
    </source>
</evidence>
<dbReference type="RefSeq" id="WP_093990329.1">
    <property type="nucleotide sequence ID" value="NZ_FXZK01000001.1"/>
</dbReference>
<evidence type="ECO:0000313" key="2">
    <source>
        <dbReference type="Proteomes" id="UP000201613"/>
    </source>
</evidence>
<organism evidence="1 2">
    <name type="scientific">Flavimaricola marinus</name>
    <dbReference type="NCBI Taxonomy" id="1819565"/>
    <lineage>
        <taxon>Bacteria</taxon>
        <taxon>Pseudomonadati</taxon>
        <taxon>Pseudomonadota</taxon>
        <taxon>Alphaproteobacteria</taxon>
        <taxon>Rhodobacterales</taxon>
        <taxon>Paracoccaceae</taxon>
        <taxon>Flavimaricola</taxon>
    </lineage>
</organism>
<dbReference type="Gene3D" id="3.10.450.50">
    <property type="match status" value="1"/>
</dbReference>
<accession>A0A238L9M8</accession>
<gene>
    <name evidence="1" type="ORF">LOM8899_00235</name>
</gene>
<evidence type="ECO:0008006" key="3">
    <source>
        <dbReference type="Google" id="ProtNLM"/>
    </source>
</evidence>